<name>A0A9N9MIA2_9CUCU</name>
<comment type="similarity">
    <text evidence="2 9">Belongs to the G-protein coupled receptor 1 family.</text>
</comment>
<evidence type="ECO:0000259" key="11">
    <source>
        <dbReference type="PROSITE" id="PS50262"/>
    </source>
</evidence>
<feature type="transmembrane region" description="Helical" evidence="10">
    <location>
        <begin position="192"/>
        <end position="215"/>
    </location>
</feature>
<keyword evidence="5 9" id="KW-0297">G-protein coupled receptor</keyword>
<evidence type="ECO:0000256" key="2">
    <source>
        <dbReference type="ARBA" id="ARBA00010663"/>
    </source>
</evidence>
<feature type="transmembrane region" description="Helical" evidence="10">
    <location>
        <begin position="62"/>
        <end position="82"/>
    </location>
</feature>
<dbReference type="InterPro" id="IPR000276">
    <property type="entry name" value="GPCR_Rhodpsn"/>
</dbReference>
<feature type="transmembrane region" description="Helical" evidence="10">
    <location>
        <begin position="287"/>
        <end position="308"/>
    </location>
</feature>
<dbReference type="PANTHER" id="PTHR45695:SF15">
    <property type="entry name" value="OPSIN RH2"/>
    <property type="match status" value="1"/>
</dbReference>
<dbReference type="SUPFAM" id="SSF81321">
    <property type="entry name" value="Family A G protein-coupled receptor-like"/>
    <property type="match status" value="1"/>
</dbReference>
<dbReference type="InterPro" id="IPR000611">
    <property type="entry name" value="NPY_rcpt"/>
</dbReference>
<proteinExistence type="inferred from homology"/>
<gene>
    <name evidence="12" type="ORF">CEUTPL_LOCUS3057</name>
</gene>
<dbReference type="Pfam" id="PF00001">
    <property type="entry name" value="7tm_1"/>
    <property type="match status" value="1"/>
</dbReference>
<dbReference type="Proteomes" id="UP001152799">
    <property type="component" value="Chromosome 11"/>
</dbReference>
<dbReference type="CDD" id="cd14993">
    <property type="entry name" value="7tmA_CCKR-like"/>
    <property type="match status" value="1"/>
</dbReference>
<evidence type="ECO:0000313" key="12">
    <source>
        <dbReference type="EMBL" id="CAG9762377.1"/>
    </source>
</evidence>
<comment type="subcellular location">
    <subcellularLocation>
        <location evidence="1">Membrane</location>
        <topology evidence="1">Multi-pass membrane protein</topology>
    </subcellularLocation>
</comment>
<reference evidence="12" key="1">
    <citation type="submission" date="2022-01" db="EMBL/GenBank/DDBJ databases">
        <authorList>
            <person name="King R."/>
        </authorList>
    </citation>
    <scope>NUCLEOTIDE SEQUENCE</scope>
</reference>
<evidence type="ECO:0000256" key="4">
    <source>
        <dbReference type="ARBA" id="ARBA00022989"/>
    </source>
</evidence>
<dbReference type="Gene3D" id="1.20.1070.10">
    <property type="entry name" value="Rhodopsin 7-helix transmembrane proteins"/>
    <property type="match status" value="1"/>
</dbReference>
<dbReference type="InterPro" id="IPR017452">
    <property type="entry name" value="GPCR_Rhodpsn_7TM"/>
</dbReference>
<keyword evidence="3 9" id="KW-0812">Transmembrane</keyword>
<keyword evidence="13" id="KW-1185">Reference proteome</keyword>
<dbReference type="PANTHER" id="PTHR45695">
    <property type="entry name" value="LEUCOKININ RECEPTOR-RELATED"/>
    <property type="match status" value="1"/>
</dbReference>
<keyword evidence="4 10" id="KW-1133">Transmembrane helix</keyword>
<dbReference type="PROSITE" id="PS50262">
    <property type="entry name" value="G_PROTEIN_RECEP_F1_2"/>
    <property type="match status" value="1"/>
</dbReference>
<keyword evidence="7 9" id="KW-0675">Receptor</keyword>
<dbReference type="AlphaFoldDB" id="A0A9N9MIA2"/>
<dbReference type="OrthoDB" id="5953793at2759"/>
<dbReference type="PRINTS" id="PR00237">
    <property type="entry name" value="GPCRRHODOPSN"/>
</dbReference>
<evidence type="ECO:0000256" key="7">
    <source>
        <dbReference type="ARBA" id="ARBA00023170"/>
    </source>
</evidence>
<dbReference type="GO" id="GO:0004983">
    <property type="term" value="F:neuropeptide Y receptor activity"/>
    <property type="evidence" value="ECO:0007669"/>
    <property type="project" value="InterPro"/>
</dbReference>
<evidence type="ECO:0000256" key="10">
    <source>
        <dbReference type="SAM" id="Phobius"/>
    </source>
</evidence>
<sequence>MNSTTNESRNFTDDQIYDLLKQYQFTVIGIYAFVFVAALVANILLIIIVVKDHYMQNVTNYFLVNLSVADLLVTLICMPNAAWRAYTDAYAFGSISCKISVYLQGISVASSIFTITTMAIDRYLAIIRPFGLRHRCFNKTSTIVMIFVLWGLSLVLFLPDLWIAGLTVVPVMSDDVALCRMDYSNFPVPENVIGIVWFIFMFAIPGCIMTVAYILMGKTLCSSLPPFDNESTCAQQRNRVMKSRKRVACILLLLAVVFAACWLPYHIMNLIVNVGGQQSASWSQELGMYLLLLGHANSALNPIIYCALSRNFRNSIRNLLKFKITCKRKKNNMNNWAADSSNSGFQVQASNKALPLISNQNNFGISRRQSSQKTTKTCAV</sequence>
<evidence type="ECO:0000256" key="1">
    <source>
        <dbReference type="ARBA" id="ARBA00004141"/>
    </source>
</evidence>
<dbReference type="GO" id="GO:0005886">
    <property type="term" value="C:plasma membrane"/>
    <property type="evidence" value="ECO:0007669"/>
    <property type="project" value="TreeGrafter"/>
</dbReference>
<keyword evidence="6 10" id="KW-0472">Membrane</keyword>
<keyword evidence="8 9" id="KW-0807">Transducer</keyword>
<evidence type="ECO:0000256" key="9">
    <source>
        <dbReference type="RuleBase" id="RU000688"/>
    </source>
</evidence>
<evidence type="ECO:0000256" key="6">
    <source>
        <dbReference type="ARBA" id="ARBA00023136"/>
    </source>
</evidence>
<evidence type="ECO:0000256" key="8">
    <source>
        <dbReference type="ARBA" id="ARBA00023224"/>
    </source>
</evidence>
<feature type="transmembrane region" description="Helical" evidence="10">
    <location>
        <begin position="102"/>
        <end position="124"/>
    </location>
</feature>
<evidence type="ECO:0000256" key="5">
    <source>
        <dbReference type="ARBA" id="ARBA00023040"/>
    </source>
</evidence>
<feature type="transmembrane region" description="Helical" evidence="10">
    <location>
        <begin position="144"/>
        <end position="172"/>
    </location>
</feature>
<feature type="transmembrane region" description="Helical" evidence="10">
    <location>
        <begin position="28"/>
        <end position="50"/>
    </location>
</feature>
<organism evidence="12 13">
    <name type="scientific">Ceutorhynchus assimilis</name>
    <name type="common">cabbage seed weevil</name>
    <dbReference type="NCBI Taxonomy" id="467358"/>
    <lineage>
        <taxon>Eukaryota</taxon>
        <taxon>Metazoa</taxon>
        <taxon>Ecdysozoa</taxon>
        <taxon>Arthropoda</taxon>
        <taxon>Hexapoda</taxon>
        <taxon>Insecta</taxon>
        <taxon>Pterygota</taxon>
        <taxon>Neoptera</taxon>
        <taxon>Endopterygota</taxon>
        <taxon>Coleoptera</taxon>
        <taxon>Polyphaga</taxon>
        <taxon>Cucujiformia</taxon>
        <taxon>Curculionidae</taxon>
        <taxon>Ceutorhynchinae</taxon>
        <taxon>Ceutorhynchus</taxon>
    </lineage>
</organism>
<feature type="domain" description="G-protein coupled receptors family 1 profile" evidence="11">
    <location>
        <begin position="41"/>
        <end position="305"/>
    </location>
</feature>
<evidence type="ECO:0000256" key="3">
    <source>
        <dbReference type="ARBA" id="ARBA00022692"/>
    </source>
</evidence>
<dbReference type="PRINTS" id="PR01012">
    <property type="entry name" value="NRPEPTIDEYR"/>
</dbReference>
<feature type="transmembrane region" description="Helical" evidence="10">
    <location>
        <begin position="247"/>
        <end position="267"/>
    </location>
</feature>
<protein>
    <recommendedName>
        <fullName evidence="11">G-protein coupled receptors family 1 profile domain-containing protein</fullName>
    </recommendedName>
</protein>
<evidence type="ECO:0000313" key="13">
    <source>
        <dbReference type="Proteomes" id="UP001152799"/>
    </source>
</evidence>
<accession>A0A9N9MIA2</accession>
<dbReference type="PROSITE" id="PS00237">
    <property type="entry name" value="G_PROTEIN_RECEP_F1_1"/>
    <property type="match status" value="1"/>
</dbReference>
<dbReference type="EMBL" id="OU892287">
    <property type="protein sequence ID" value="CAG9762377.1"/>
    <property type="molecule type" value="Genomic_DNA"/>
</dbReference>